<gene>
    <name evidence="3" type="ORF">H9784_05160</name>
</gene>
<dbReference type="PANTHER" id="PTHR45228">
    <property type="entry name" value="CYCLIC DI-GMP PHOSPHODIESTERASE TM_0186-RELATED"/>
    <property type="match status" value="1"/>
</dbReference>
<keyword evidence="1" id="KW-0472">Membrane</keyword>
<dbReference type="SUPFAM" id="SSF55785">
    <property type="entry name" value="PYP-like sensor domain (PAS domain)"/>
    <property type="match status" value="1"/>
</dbReference>
<accession>A0A9D2KS04</accession>
<dbReference type="PROSITE" id="PS51832">
    <property type="entry name" value="HD_GYP"/>
    <property type="match status" value="1"/>
</dbReference>
<dbReference type="InterPro" id="IPR052020">
    <property type="entry name" value="Cyclic_di-GMP/3'3'-cGAMP_PDE"/>
</dbReference>
<dbReference type="InterPro" id="IPR037522">
    <property type="entry name" value="HD_GYP_dom"/>
</dbReference>
<evidence type="ECO:0000313" key="3">
    <source>
        <dbReference type="EMBL" id="HJA78946.1"/>
    </source>
</evidence>
<evidence type="ECO:0000313" key="4">
    <source>
        <dbReference type="Proteomes" id="UP000823821"/>
    </source>
</evidence>
<evidence type="ECO:0000256" key="1">
    <source>
        <dbReference type="SAM" id="Phobius"/>
    </source>
</evidence>
<dbReference type="Gene3D" id="3.30.450.20">
    <property type="entry name" value="PAS domain"/>
    <property type="match status" value="1"/>
</dbReference>
<dbReference type="Proteomes" id="UP000823821">
    <property type="component" value="Unassembled WGS sequence"/>
</dbReference>
<keyword evidence="1" id="KW-1133">Transmembrane helix</keyword>
<reference evidence="3" key="1">
    <citation type="journal article" date="2021" name="PeerJ">
        <title>Extensive microbial diversity within the chicken gut microbiome revealed by metagenomics and culture.</title>
        <authorList>
            <person name="Gilroy R."/>
            <person name="Ravi A."/>
            <person name="Getino M."/>
            <person name="Pursley I."/>
            <person name="Horton D.L."/>
            <person name="Alikhan N.F."/>
            <person name="Baker D."/>
            <person name="Gharbi K."/>
            <person name="Hall N."/>
            <person name="Watson M."/>
            <person name="Adriaenssens E.M."/>
            <person name="Foster-Nyarko E."/>
            <person name="Jarju S."/>
            <person name="Secka A."/>
            <person name="Antonio M."/>
            <person name="Oren A."/>
            <person name="Chaudhuri R.R."/>
            <person name="La Ragione R."/>
            <person name="Hildebrand F."/>
            <person name="Pallen M.J."/>
        </authorList>
    </citation>
    <scope>NUCLEOTIDE SEQUENCE</scope>
    <source>
        <strain evidence="3">5032</strain>
    </source>
</reference>
<sequence length="690" mass="76179">MSTYFPEMPRKLRWTKRQLVIGSILFFLLVVAFCYALCQLEISRTEQEIFSARNRFLLSKMDTMQQRLQFWRSDILDQVQNVRTSEAIRLFVQDMATLPADLLHAPEASRETLDEGQQSLLEQRDYMQRLLADMARGSSSIQRISLFLPDGSKIVDSAASAAPSFTAQLVQLSMASRQTLFSSLEANDEDILLGVAAPLLELSGVETPAVIGCAVFTFKMNTFLFTLLHDKEVLLELADISPQGQSVFFVQDNALCMRPLADGARTSQSQTFAKRAGLRGDAEVYSLIRLAHLPDSFLLEAAIPARLVDDEISRKSLIVYLGAVIGCAGVALLLAFGVSFLAGRAHQAMAAYFKTLYTLIRDQKQLLDSINASLQVGIVLFSPQGGIRLFTPEFARICGMLGHDQPEGTALDDIFPAEAARTLRDGIARKQQDASADDVEISLTGQDGEQRLYRVSLSLFSGDEGGETHEDALSVVAMFNDITQFRKKALQAKALQRNLMDALIRAVENVDPNLVGHSLKMEQVAAVLSRHMGLDAPDVTTLHMAARLCQIGKIFVPHELLQKSGKLTDEEQQAVLRSTEYAFNILKGIPFGLPVSEAVYDMNEKFDGSGPRGLKGMDINIHSRILAIVNAFCSMTSDRAYRSGMPIEQALDILSQSDAFDPDIVQTLRHIPPQELRAALEKQEDTPQGA</sequence>
<dbReference type="AlphaFoldDB" id="A0A9D2KS04"/>
<dbReference type="CDD" id="cd00130">
    <property type="entry name" value="PAS"/>
    <property type="match status" value="1"/>
</dbReference>
<dbReference type="CDD" id="cd00077">
    <property type="entry name" value="HDc"/>
    <property type="match status" value="1"/>
</dbReference>
<dbReference type="Pfam" id="PF13487">
    <property type="entry name" value="HD_5"/>
    <property type="match status" value="1"/>
</dbReference>
<name>A0A9D2KS04_9BACT</name>
<dbReference type="EMBL" id="DWZD01000034">
    <property type="protein sequence ID" value="HJA78946.1"/>
    <property type="molecule type" value="Genomic_DNA"/>
</dbReference>
<reference evidence="3" key="2">
    <citation type="submission" date="2021-04" db="EMBL/GenBank/DDBJ databases">
        <authorList>
            <person name="Gilroy R."/>
        </authorList>
    </citation>
    <scope>NUCLEOTIDE SEQUENCE</scope>
    <source>
        <strain evidence="3">5032</strain>
    </source>
</reference>
<dbReference type="SUPFAM" id="SSF109604">
    <property type="entry name" value="HD-domain/PDEase-like"/>
    <property type="match status" value="1"/>
</dbReference>
<keyword evidence="1" id="KW-0812">Transmembrane</keyword>
<organism evidence="3 4">
    <name type="scientific">Candidatus Desulfovibrio intestinavium</name>
    <dbReference type="NCBI Taxonomy" id="2838534"/>
    <lineage>
        <taxon>Bacteria</taxon>
        <taxon>Pseudomonadati</taxon>
        <taxon>Thermodesulfobacteriota</taxon>
        <taxon>Desulfovibrionia</taxon>
        <taxon>Desulfovibrionales</taxon>
        <taxon>Desulfovibrionaceae</taxon>
        <taxon>Desulfovibrio</taxon>
    </lineage>
</organism>
<dbReference type="Gene3D" id="1.10.3210.10">
    <property type="entry name" value="Hypothetical protein af1432"/>
    <property type="match status" value="1"/>
</dbReference>
<dbReference type="InterPro" id="IPR035965">
    <property type="entry name" value="PAS-like_dom_sf"/>
</dbReference>
<dbReference type="InterPro" id="IPR003607">
    <property type="entry name" value="HD/PDEase_dom"/>
</dbReference>
<dbReference type="InterPro" id="IPR000014">
    <property type="entry name" value="PAS"/>
</dbReference>
<evidence type="ECO:0000259" key="2">
    <source>
        <dbReference type="PROSITE" id="PS51832"/>
    </source>
</evidence>
<feature type="transmembrane region" description="Helical" evidence="1">
    <location>
        <begin position="317"/>
        <end position="342"/>
    </location>
</feature>
<proteinExistence type="predicted"/>
<comment type="caution">
    <text evidence="3">The sequence shown here is derived from an EMBL/GenBank/DDBJ whole genome shotgun (WGS) entry which is preliminary data.</text>
</comment>
<protein>
    <submittedName>
        <fullName evidence="3">PAS domain-containing protein</fullName>
    </submittedName>
</protein>
<feature type="domain" description="HD-GYP" evidence="2">
    <location>
        <begin position="492"/>
        <end position="684"/>
    </location>
</feature>